<evidence type="ECO:0000256" key="7">
    <source>
        <dbReference type="ARBA" id="ARBA00078073"/>
    </source>
</evidence>
<dbReference type="InterPro" id="IPR000010">
    <property type="entry name" value="Cystatin_dom"/>
</dbReference>
<dbReference type="CDD" id="cd00042">
    <property type="entry name" value="CY"/>
    <property type="match status" value="3"/>
</dbReference>
<protein>
    <recommendedName>
        <fullName evidence="7">Egg-white cystatin</fullName>
    </recommendedName>
</protein>
<proteinExistence type="inferred from homology"/>
<feature type="domain" description="Cystatin" evidence="8">
    <location>
        <begin position="68"/>
        <end position="175"/>
    </location>
</feature>
<evidence type="ECO:0000259" key="8">
    <source>
        <dbReference type="SMART" id="SM00043"/>
    </source>
</evidence>
<comment type="similarity">
    <text evidence="2">Belongs to the cystatin family.</text>
</comment>
<dbReference type="Proteomes" id="UP000050525">
    <property type="component" value="Unassembled WGS sequence"/>
</dbReference>
<evidence type="ECO:0000256" key="2">
    <source>
        <dbReference type="ARBA" id="ARBA00009403"/>
    </source>
</evidence>
<evidence type="ECO:0000256" key="5">
    <source>
        <dbReference type="ARBA" id="ARBA00022704"/>
    </source>
</evidence>
<dbReference type="PANTHER" id="PTHR47033:SF1">
    <property type="entry name" value="CYSTATIN-M"/>
    <property type="match status" value="1"/>
</dbReference>
<keyword evidence="5" id="KW-0789">Thiol protease inhibitor</keyword>
<dbReference type="InterPro" id="IPR046350">
    <property type="entry name" value="Cystatin_sf"/>
</dbReference>
<dbReference type="SUPFAM" id="SSF54403">
    <property type="entry name" value="Cystatin/monellin"/>
    <property type="match status" value="3"/>
</dbReference>
<comment type="caution">
    <text evidence="9">The sequence shown here is derived from an EMBL/GenBank/DDBJ whole genome shotgun (WGS) entry which is preliminary data.</text>
</comment>
<dbReference type="GO" id="GO:0004869">
    <property type="term" value="F:cysteine-type endopeptidase inhibitor activity"/>
    <property type="evidence" value="ECO:0007669"/>
    <property type="project" value="UniProtKB-KW"/>
</dbReference>
<name>A0A151PCB9_ALLMI</name>
<keyword evidence="6" id="KW-1015">Disulfide bond</keyword>
<dbReference type="EMBL" id="AKHW03000489">
    <property type="protein sequence ID" value="KYO46757.1"/>
    <property type="molecule type" value="Genomic_DNA"/>
</dbReference>
<comment type="subcellular location">
    <subcellularLocation>
        <location evidence="1">Secreted</location>
    </subcellularLocation>
</comment>
<dbReference type="Pfam" id="PF00031">
    <property type="entry name" value="Cystatin"/>
    <property type="match status" value="2"/>
</dbReference>
<evidence type="ECO:0000256" key="4">
    <source>
        <dbReference type="ARBA" id="ARBA00022690"/>
    </source>
</evidence>
<sequence length="344" mass="37263">MGIRALRSSRVLRRGCSPRSHHPQCARAGHPVLTLSKQAATMATGTWSLQLLLVGLLLAGSPALGGVPMPGGPMNIPVTDADVQEAARVAVGAFNRDSDSPYIFRAEKVISAQSQVVSGIKYYLTVELEKTQCLKGAGGHSQTCALPPTSQQQKLMCKFQAATRVAVRAFNQNSNKPYLFQARKILKVESQVVSGMMYHLTVELQKTQCQRGSGQDPQACAPAPANQQEGLICKFQNIPVTDPEVRAATIVAVGAFNQDSDSPFVFRAEKVISAQSQVVEGFMYYLTVELEKTLCRKGEAQDPQACPLAPADQQQGLICKFQVWSRPWLSDTQVMSQSCVPAQA</sequence>
<feature type="domain" description="Cystatin" evidence="8">
    <location>
        <begin position="226"/>
        <end position="340"/>
    </location>
</feature>
<dbReference type="eggNOG" id="ENOG502SC50">
    <property type="taxonomic scope" value="Eukaryota"/>
</dbReference>
<dbReference type="InterPro" id="IPR018073">
    <property type="entry name" value="Prot_inh_cystat_CS"/>
</dbReference>
<dbReference type="GO" id="GO:0070062">
    <property type="term" value="C:extracellular exosome"/>
    <property type="evidence" value="ECO:0007669"/>
    <property type="project" value="TreeGrafter"/>
</dbReference>
<dbReference type="FunFam" id="3.10.450.10:FF:000004">
    <property type="entry name" value="Cystatin C"/>
    <property type="match status" value="2"/>
</dbReference>
<evidence type="ECO:0000256" key="6">
    <source>
        <dbReference type="ARBA" id="ARBA00023157"/>
    </source>
</evidence>
<dbReference type="PANTHER" id="PTHR47033">
    <property type="entry name" value="CYSTATIN-M"/>
    <property type="match status" value="1"/>
</dbReference>
<keyword evidence="3" id="KW-0964">Secreted</keyword>
<dbReference type="AlphaFoldDB" id="A0A151PCB9"/>
<evidence type="ECO:0000256" key="3">
    <source>
        <dbReference type="ARBA" id="ARBA00022525"/>
    </source>
</evidence>
<keyword evidence="4" id="KW-0646">Protease inhibitor</keyword>
<evidence type="ECO:0000313" key="9">
    <source>
        <dbReference type="EMBL" id="KYO46757.1"/>
    </source>
</evidence>
<dbReference type="Gene3D" id="3.10.450.10">
    <property type="match status" value="3"/>
</dbReference>
<reference evidence="9 10" key="1">
    <citation type="journal article" date="2012" name="Genome Biol.">
        <title>Sequencing three crocodilian genomes to illuminate the evolution of archosaurs and amniotes.</title>
        <authorList>
            <person name="St John J.A."/>
            <person name="Braun E.L."/>
            <person name="Isberg S.R."/>
            <person name="Miles L.G."/>
            <person name="Chong A.Y."/>
            <person name="Gongora J."/>
            <person name="Dalzell P."/>
            <person name="Moran C."/>
            <person name="Bed'hom B."/>
            <person name="Abzhanov A."/>
            <person name="Burgess S.C."/>
            <person name="Cooksey A.M."/>
            <person name="Castoe T.A."/>
            <person name="Crawford N.G."/>
            <person name="Densmore L.D."/>
            <person name="Drew J.C."/>
            <person name="Edwards S.V."/>
            <person name="Faircloth B.C."/>
            <person name="Fujita M.K."/>
            <person name="Greenwold M.J."/>
            <person name="Hoffmann F.G."/>
            <person name="Howard J.M."/>
            <person name="Iguchi T."/>
            <person name="Janes D.E."/>
            <person name="Khan S.Y."/>
            <person name="Kohno S."/>
            <person name="de Koning A.J."/>
            <person name="Lance S.L."/>
            <person name="McCarthy F.M."/>
            <person name="McCormack J.E."/>
            <person name="Merchant M.E."/>
            <person name="Peterson D.G."/>
            <person name="Pollock D.D."/>
            <person name="Pourmand N."/>
            <person name="Raney B.J."/>
            <person name="Roessler K.A."/>
            <person name="Sanford J.R."/>
            <person name="Sawyer R.H."/>
            <person name="Schmidt C.J."/>
            <person name="Triplett E.W."/>
            <person name="Tuberville T.D."/>
            <person name="Venegas-Anaya M."/>
            <person name="Howard J.T."/>
            <person name="Jarvis E.D."/>
            <person name="Guillette L.J.Jr."/>
            <person name="Glenn T.C."/>
            <person name="Green R.E."/>
            <person name="Ray D.A."/>
        </authorList>
    </citation>
    <scope>NUCLEOTIDE SEQUENCE [LARGE SCALE GENOMIC DNA]</scope>
    <source>
        <strain evidence="9">KSC_2009_1</strain>
    </source>
</reference>
<evidence type="ECO:0000256" key="1">
    <source>
        <dbReference type="ARBA" id="ARBA00004613"/>
    </source>
</evidence>
<gene>
    <name evidence="9" type="primary">CST6L</name>
    <name evidence="9" type="ORF">Y1Q_0015756</name>
</gene>
<organism evidence="9 10">
    <name type="scientific">Alligator mississippiensis</name>
    <name type="common">American alligator</name>
    <dbReference type="NCBI Taxonomy" id="8496"/>
    <lineage>
        <taxon>Eukaryota</taxon>
        <taxon>Metazoa</taxon>
        <taxon>Chordata</taxon>
        <taxon>Craniata</taxon>
        <taxon>Vertebrata</taxon>
        <taxon>Euteleostomi</taxon>
        <taxon>Archelosauria</taxon>
        <taxon>Archosauria</taxon>
        <taxon>Crocodylia</taxon>
        <taxon>Alligatoridae</taxon>
        <taxon>Alligatorinae</taxon>
        <taxon>Alligator</taxon>
    </lineage>
</organism>
<dbReference type="PROSITE" id="PS00287">
    <property type="entry name" value="CYSTATIN"/>
    <property type="match status" value="2"/>
</dbReference>
<accession>A0A151PCB9</accession>
<keyword evidence="10" id="KW-1185">Reference proteome</keyword>
<evidence type="ECO:0000313" key="10">
    <source>
        <dbReference type="Proteomes" id="UP000050525"/>
    </source>
</evidence>
<dbReference type="SMART" id="SM00043">
    <property type="entry name" value="CY"/>
    <property type="match status" value="2"/>
</dbReference>